<accession>A0A238ZHY2</accession>
<dbReference type="Proteomes" id="UP000198324">
    <property type="component" value="Unassembled WGS sequence"/>
</dbReference>
<feature type="domain" description="CheW-like" evidence="1">
    <location>
        <begin position="81"/>
        <end position="219"/>
    </location>
</feature>
<evidence type="ECO:0000313" key="3">
    <source>
        <dbReference type="Proteomes" id="UP000198324"/>
    </source>
</evidence>
<dbReference type="PANTHER" id="PTHR22617:SF23">
    <property type="entry name" value="CHEMOTAXIS PROTEIN CHEW"/>
    <property type="match status" value="1"/>
</dbReference>
<protein>
    <submittedName>
        <fullName evidence="2">Purine-binding chemotaxis protein CheW</fullName>
    </submittedName>
</protein>
<dbReference type="SMART" id="SM00260">
    <property type="entry name" value="CheW"/>
    <property type="match status" value="1"/>
</dbReference>
<evidence type="ECO:0000313" key="2">
    <source>
        <dbReference type="EMBL" id="SNR82303.1"/>
    </source>
</evidence>
<dbReference type="PANTHER" id="PTHR22617">
    <property type="entry name" value="CHEMOTAXIS SENSOR HISTIDINE KINASE-RELATED"/>
    <property type="match status" value="1"/>
</dbReference>
<dbReference type="GO" id="GO:0007165">
    <property type="term" value="P:signal transduction"/>
    <property type="evidence" value="ECO:0007669"/>
    <property type="project" value="InterPro"/>
</dbReference>
<dbReference type="InterPro" id="IPR036061">
    <property type="entry name" value="CheW-like_dom_sf"/>
</dbReference>
<organism evidence="2 3">
    <name type="scientific">Humidesulfovibrio mexicanus</name>
    <dbReference type="NCBI Taxonomy" id="147047"/>
    <lineage>
        <taxon>Bacteria</taxon>
        <taxon>Pseudomonadati</taxon>
        <taxon>Thermodesulfobacteriota</taxon>
        <taxon>Desulfovibrionia</taxon>
        <taxon>Desulfovibrionales</taxon>
        <taxon>Desulfovibrionaceae</taxon>
        <taxon>Humidesulfovibrio</taxon>
    </lineage>
</organism>
<dbReference type="Gene3D" id="2.30.30.40">
    <property type="entry name" value="SH3 Domains"/>
    <property type="match status" value="1"/>
</dbReference>
<dbReference type="GO" id="GO:0006935">
    <property type="term" value="P:chemotaxis"/>
    <property type="evidence" value="ECO:0007669"/>
    <property type="project" value="InterPro"/>
</dbReference>
<sequence length="225" mass="24716">MKTPEQYFVENVRLPDVDDAGRALTSAEEAFLDKYLGVERERVLAEAKRLDPRGADVVSGIASESSSAEEHSDEKMRAQTEIRLVSFSLMGREYALPITVIQEVIRYVRPTKLPAAPSSIAGIINLRGRVTPLVSLRLLLGIPGEQEDRFIVVCRHRGLQIGLMINAVSTMYKADGADLEWNVEANVGVNAHLLLGLYKAGEKLISILSIDNLVQVVLQGGRTHA</sequence>
<dbReference type="GO" id="GO:0005829">
    <property type="term" value="C:cytosol"/>
    <property type="evidence" value="ECO:0007669"/>
    <property type="project" value="TreeGrafter"/>
</dbReference>
<dbReference type="SUPFAM" id="SSF50341">
    <property type="entry name" value="CheW-like"/>
    <property type="match status" value="1"/>
</dbReference>
<dbReference type="Gene3D" id="2.40.50.180">
    <property type="entry name" value="CheA-289, Domain 4"/>
    <property type="match status" value="1"/>
</dbReference>
<dbReference type="InterPro" id="IPR039315">
    <property type="entry name" value="CheW"/>
</dbReference>
<dbReference type="RefSeq" id="WP_089273296.1">
    <property type="nucleotide sequence ID" value="NZ_FZOC01000002.1"/>
</dbReference>
<dbReference type="OrthoDB" id="9790406at2"/>
<reference evidence="2 3" key="1">
    <citation type="submission" date="2017-06" db="EMBL/GenBank/DDBJ databases">
        <authorList>
            <person name="Kim H.J."/>
            <person name="Triplett B.A."/>
        </authorList>
    </citation>
    <scope>NUCLEOTIDE SEQUENCE [LARGE SCALE GENOMIC DNA]</scope>
    <source>
        <strain evidence="2 3">DSM 13116</strain>
    </source>
</reference>
<name>A0A238ZHY2_9BACT</name>
<dbReference type="Pfam" id="PF01584">
    <property type="entry name" value="CheW"/>
    <property type="match status" value="1"/>
</dbReference>
<dbReference type="PROSITE" id="PS50851">
    <property type="entry name" value="CHEW"/>
    <property type="match status" value="1"/>
</dbReference>
<gene>
    <name evidence="2" type="ORF">SAMN04488503_1515</name>
</gene>
<dbReference type="EMBL" id="FZOC01000002">
    <property type="protein sequence ID" value="SNR82303.1"/>
    <property type="molecule type" value="Genomic_DNA"/>
</dbReference>
<proteinExistence type="predicted"/>
<keyword evidence="3" id="KW-1185">Reference proteome</keyword>
<dbReference type="InterPro" id="IPR002545">
    <property type="entry name" value="CheW-lke_dom"/>
</dbReference>
<evidence type="ECO:0000259" key="1">
    <source>
        <dbReference type="PROSITE" id="PS50851"/>
    </source>
</evidence>
<dbReference type="AlphaFoldDB" id="A0A238ZHY2"/>